<comment type="caution">
    <text evidence="3">The sequence shown here is derived from an EMBL/GenBank/DDBJ whole genome shotgun (WGS) entry which is preliminary data.</text>
</comment>
<sequence>MMCTRSWKTCNEAAMEALEGVFSTMSIEDNSVEGAEPGGPGMVFMRSPFGHED</sequence>
<evidence type="ECO:0000313" key="3">
    <source>
        <dbReference type="EMBL" id="CAI0432139.1"/>
    </source>
</evidence>
<evidence type="ECO:0000256" key="1">
    <source>
        <dbReference type="SAM" id="MobiDB-lite"/>
    </source>
</evidence>
<feature type="region of interest" description="Disordered" evidence="1">
    <location>
        <begin position="32"/>
        <end position="53"/>
    </location>
</feature>
<keyword evidence="4" id="KW-1185">Reference proteome</keyword>
<organism evidence="3 4">
    <name type="scientific">Linum tenue</name>
    <dbReference type="NCBI Taxonomy" id="586396"/>
    <lineage>
        <taxon>Eukaryota</taxon>
        <taxon>Viridiplantae</taxon>
        <taxon>Streptophyta</taxon>
        <taxon>Embryophyta</taxon>
        <taxon>Tracheophyta</taxon>
        <taxon>Spermatophyta</taxon>
        <taxon>Magnoliopsida</taxon>
        <taxon>eudicotyledons</taxon>
        <taxon>Gunneridae</taxon>
        <taxon>Pentapetalae</taxon>
        <taxon>rosids</taxon>
        <taxon>fabids</taxon>
        <taxon>Malpighiales</taxon>
        <taxon>Linaceae</taxon>
        <taxon>Linum</taxon>
    </lineage>
</organism>
<proteinExistence type="predicted"/>
<accession>A0AAV0LEA6</accession>
<dbReference type="EMBL" id="CAMGYJ010000006">
    <property type="protein sequence ID" value="CAI0432114.1"/>
    <property type="molecule type" value="Genomic_DNA"/>
</dbReference>
<protein>
    <submittedName>
        <fullName evidence="3">Uncharacterized protein</fullName>
    </submittedName>
</protein>
<reference evidence="3" key="1">
    <citation type="submission" date="2022-08" db="EMBL/GenBank/DDBJ databases">
        <authorList>
            <person name="Gutierrez-Valencia J."/>
        </authorList>
    </citation>
    <scope>NUCLEOTIDE SEQUENCE</scope>
</reference>
<dbReference type="Proteomes" id="UP001154282">
    <property type="component" value="Unassembled WGS sequence"/>
</dbReference>
<dbReference type="EMBL" id="CAMGYJ010000006">
    <property type="protein sequence ID" value="CAI0432139.1"/>
    <property type="molecule type" value="Genomic_DNA"/>
</dbReference>
<evidence type="ECO:0000313" key="4">
    <source>
        <dbReference type="Proteomes" id="UP001154282"/>
    </source>
</evidence>
<name>A0AAV0LEA6_9ROSI</name>
<dbReference type="AlphaFoldDB" id="A0AAV0LEA6"/>
<gene>
    <name evidence="2" type="ORF">LITE_LOCUS23287</name>
    <name evidence="3" type="ORF">LITE_LOCUS23304</name>
</gene>
<evidence type="ECO:0000313" key="2">
    <source>
        <dbReference type="EMBL" id="CAI0432114.1"/>
    </source>
</evidence>